<name>A0A650GFA4_9MICO</name>
<dbReference type="KEGG" id="jme:EEW87_17395"/>
<proteinExistence type="predicted"/>
<dbReference type="EMBL" id="CP044548">
    <property type="protein sequence ID" value="QGX08699.1"/>
    <property type="molecule type" value="Genomic_DNA"/>
</dbReference>
<dbReference type="Proteomes" id="UP000271708">
    <property type="component" value="Chromosome"/>
</dbReference>
<gene>
    <name evidence="1" type="ORF">EEW87_17395</name>
</gene>
<dbReference type="RefSeq" id="WP_123091301.1">
    <property type="nucleotide sequence ID" value="NZ_CP044548.2"/>
</dbReference>
<dbReference type="GeneID" id="59163351"/>
<evidence type="ECO:0000313" key="2">
    <source>
        <dbReference type="Proteomes" id="UP000271708"/>
    </source>
</evidence>
<reference evidence="1 2" key="1">
    <citation type="submission" date="2019-09" db="EMBL/GenBank/DDBJ databases">
        <title>Complete Genome Sequence of Janibacter melonis M714 with both human health impact and industrial applications.</title>
        <authorList>
            <person name="Jin M."/>
            <person name="Zhao Q.R."/>
        </authorList>
    </citation>
    <scope>NUCLEOTIDE SEQUENCE [LARGE SCALE GENOMIC DNA]</scope>
    <source>
        <strain evidence="1 2">M714</strain>
    </source>
</reference>
<evidence type="ECO:0008006" key="3">
    <source>
        <dbReference type="Google" id="ProtNLM"/>
    </source>
</evidence>
<organism evidence="1 2">
    <name type="scientific">Janibacter melonis</name>
    <dbReference type="NCBI Taxonomy" id="262209"/>
    <lineage>
        <taxon>Bacteria</taxon>
        <taxon>Bacillati</taxon>
        <taxon>Actinomycetota</taxon>
        <taxon>Actinomycetes</taxon>
        <taxon>Micrococcales</taxon>
        <taxon>Intrasporangiaceae</taxon>
        <taxon>Janibacter</taxon>
    </lineage>
</organism>
<accession>A0A650GFA4</accession>
<dbReference type="AlphaFoldDB" id="A0A650GFA4"/>
<evidence type="ECO:0000313" key="1">
    <source>
        <dbReference type="EMBL" id="QGX08699.1"/>
    </source>
</evidence>
<protein>
    <recommendedName>
        <fullName evidence="3">Ferric siderophore reductase C-terminal domain-containing protein</fullName>
    </recommendedName>
</protein>
<sequence length="206" mass="22252">MPDFAAGLLSLRGHLAYLDVVPDGPAARGPGWLPLDAPLHDPDLTRRWVERYAEITRAQSGVAPPGMPSAFVLQHHLDPLAQVVATAAVRGTWVLDADPARWAVRLEPTFGYPVAVRVAKGESAEVADLGERVRRAQAGYLVAAAEIATAFPAAHRMSSRQRLGMGRDMWRGALRRLLGGPLPRRESCCLLYALPAMHPCGGCPRV</sequence>